<name>A0A7I4Y3Q4_HAECO</name>
<evidence type="ECO:0000259" key="1">
    <source>
        <dbReference type="Pfam" id="PF13087"/>
    </source>
</evidence>
<dbReference type="OrthoDB" id="5851052at2759"/>
<sequence length="88" mass="10145">MRFPTLGIPFSFSILKAALRRQAPAQICVISIYKEQPRHLQTRLDQLGVELTTVNSVQGREKEADLKELRNFVTDIQTTDRQTDRETD</sequence>
<evidence type="ECO:0000313" key="2">
    <source>
        <dbReference type="Proteomes" id="UP000025227"/>
    </source>
</evidence>
<dbReference type="Gene3D" id="3.40.50.300">
    <property type="entry name" value="P-loop containing nucleotide triphosphate hydrolases"/>
    <property type="match status" value="1"/>
</dbReference>
<dbReference type="InterPro" id="IPR041679">
    <property type="entry name" value="DNA2/NAM7-like_C"/>
</dbReference>
<feature type="domain" description="DNA2/NAM7 helicase-like C-terminal" evidence="1">
    <location>
        <begin position="22"/>
        <end position="63"/>
    </location>
</feature>
<accession>A0A7I4Y3Q4</accession>
<evidence type="ECO:0000313" key="3">
    <source>
        <dbReference type="WBParaSite" id="HCON_00048830-00001"/>
    </source>
</evidence>
<proteinExistence type="predicted"/>
<reference evidence="3" key="1">
    <citation type="submission" date="2020-12" db="UniProtKB">
        <authorList>
            <consortium name="WormBaseParasite"/>
        </authorList>
    </citation>
    <scope>IDENTIFICATION</scope>
    <source>
        <strain evidence="3">MHco3</strain>
    </source>
</reference>
<dbReference type="Proteomes" id="UP000025227">
    <property type="component" value="Unplaced"/>
</dbReference>
<keyword evidence="2" id="KW-1185">Reference proteome</keyword>
<organism evidence="2 3">
    <name type="scientific">Haemonchus contortus</name>
    <name type="common">Barber pole worm</name>
    <dbReference type="NCBI Taxonomy" id="6289"/>
    <lineage>
        <taxon>Eukaryota</taxon>
        <taxon>Metazoa</taxon>
        <taxon>Ecdysozoa</taxon>
        <taxon>Nematoda</taxon>
        <taxon>Chromadorea</taxon>
        <taxon>Rhabditida</taxon>
        <taxon>Rhabditina</taxon>
        <taxon>Rhabditomorpha</taxon>
        <taxon>Strongyloidea</taxon>
        <taxon>Trichostrongylidae</taxon>
        <taxon>Haemonchus</taxon>
    </lineage>
</organism>
<protein>
    <submittedName>
        <fullName evidence="3">AAA_12 domain-containing protein</fullName>
    </submittedName>
</protein>
<dbReference type="InterPro" id="IPR027417">
    <property type="entry name" value="P-loop_NTPase"/>
</dbReference>
<dbReference type="AlphaFoldDB" id="A0A7I4Y3Q4"/>
<dbReference type="Pfam" id="PF13087">
    <property type="entry name" value="AAA_12"/>
    <property type="match status" value="1"/>
</dbReference>
<dbReference type="WBParaSite" id="HCON_00048830-00001">
    <property type="protein sequence ID" value="HCON_00048830-00001"/>
    <property type="gene ID" value="HCON_00048830"/>
</dbReference>